<dbReference type="EMBL" id="SOCP01000007">
    <property type="protein sequence ID" value="TDV49844.1"/>
    <property type="molecule type" value="Genomic_DNA"/>
</dbReference>
<sequence length="32" mass="3125">MTITAAPGALKDAFITPGALKDAFSAFGAGRG</sequence>
<reference evidence="1 2" key="1">
    <citation type="submission" date="2019-03" db="EMBL/GenBank/DDBJ databases">
        <title>Genomic Encyclopedia of Archaeal and Bacterial Type Strains, Phase II (KMG-II): from individual species to whole genera.</title>
        <authorList>
            <person name="Goeker M."/>
        </authorList>
    </citation>
    <scope>NUCLEOTIDE SEQUENCE [LARGE SCALE GENOMIC DNA]</scope>
    <source>
        <strain evidence="1 2">DSM 45499</strain>
    </source>
</reference>
<name>A0A4R7VK58_9PSEU</name>
<organism evidence="1 2">
    <name type="scientific">Actinophytocola oryzae</name>
    <dbReference type="NCBI Taxonomy" id="502181"/>
    <lineage>
        <taxon>Bacteria</taxon>
        <taxon>Bacillati</taxon>
        <taxon>Actinomycetota</taxon>
        <taxon>Actinomycetes</taxon>
        <taxon>Pseudonocardiales</taxon>
        <taxon>Pseudonocardiaceae</taxon>
    </lineage>
</organism>
<protein>
    <submittedName>
        <fullName evidence="1">Uncharacterized protein</fullName>
    </submittedName>
</protein>
<gene>
    <name evidence="1" type="ORF">CLV71_107192</name>
</gene>
<dbReference type="AlphaFoldDB" id="A0A4R7VK58"/>
<dbReference type="Proteomes" id="UP000294927">
    <property type="component" value="Unassembled WGS sequence"/>
</dbReference>
<comment type="caution">
    <text evidence="1">The sequence shown here is derived from an EMBL/GenBank/DDBJ whole genome shotgun (WGS) entry which is preliminary data.</text>
</comment>
<evidence type="ECO:0000313" key="1">
    <source>
        <dbReference type="EMBL" id="TDV49844.1"/>
    </source>
</evidence>
<evidence type="ECO:0000313" key="2">
    <source>
        <dbReference type="Proteomes" id="UP000294927"/>
    </source>
</evidence>
<accession>A0A4R7VK58</accession>
<proteinExistence type="predicted"/>
<keyword evidence="2" id="KW-1185">Reference proteome</keyword>